<protein>
    <recommendedName>
        <fullName evidence="6">Endonuclease/exonuclease/phosphatase domain-containing protein</fullName>
    </recommendedName>
</protein>
<evidence type="ECO:0008006" key="6">
    <source>
        <dbReference type="Google" id="ProtNLM"/>
    </source>
</evidence>
<dbReference type="PANTHER" id="PTHR11371">
    <property type="entry name" value="DEOXYRIBONUCLEASE"/>
    <property type="match status" value="1"/>
</dbReference>
<keyword evidence="3" id="KW-0732">Signal</keyword>
<feature type="signal peptide" evidence="3">
    <location>
        <begin position="1"/>
        <end position="20"/>
    </location>
</feature>
<keyword evidence="2" id="KW-0378">Hydrolase</keyword>
<dbReference type="InterPro" id="IPR016202">
    <property type="entry name" value="DNase_I"/>
</dbReference>
<dbReference type="SMART" id="SM00476">
    <property type="entry name" value="DNaseIc"/>
    <property type="match status" value="1"/>
</dbReference>
<reference evidence="4" key="3">
    <citation type="submission" date="2025-09" db="UniProtKB">
        <authorList>
            <consortium name="Ensembl"/>
        </authorList>
    </citation>
    <scope>IDENTIFICATION</scope>
</reference>
<evidence type="ECO:0000313" key="4">
    <source>
        <dbReference type="Ensembl" id="ENSCSAVP00000001583.1"/>
    </source>
</evidence>
<dbReference type="SUPFAM" id="SSF56219">
    <property type="entry name" value="DNase I-like"/>
    <property type="match status" value="1"/>
</dbReference>
<dbReference type="Gene3D" id="3.60.10.10">
    <property type="entry name" value="Endonuclease/exonuclease/phosphatase"/>
    <property type="match status" value="1"/>
</dbReference>
<proteinExistence type="predicted"/>
<evidence type="ECO:0000256" key="2">
    <source>
        <dbReference type="ARBA" id="ARBA00022801"/>
    </source>
</evidence>
<dbReference type="HOGENOM" id="CLU_043335_3_0_1"/>
<keyword evidence="5" id="KW-1185">Reference proteome</keyword>
<dbReference type="STRING" id="51511.ENSCSAVP00000001583"/>
<dbReference type="OMA" id="HHYEYLA"/>
<reference evidence="5" key="1">
    <citation type="submission" date="2003-08" db="EMBL/GenBank/DDBJ databases">
        <authorList>
            <person name="Birren B."/>
            <person name="Nusbaum C."/>
            <person name="Abebe A."/>
            <person name="Abouelleil A."/>
            <person name="Adekoya E."/>
            <person name="Ait-zahra M."/>
            <person name="Allen N."/>
            <person name="Allen T."/>
            <person name="An P."/>
            <person name="Anderson M."/>
            <person name="Anderson S."/>
            <person name="Arachchi H."/>
            <person name="Armbruster J."/>
            <person name="Bachantsang P."/>
            <person name="Baldwin J."/>
            <person name="Barry A."/>
            <person name="Bayul T."/>
            <person name="Blitshsteyn B."/>
            <person name="Bloom T."/>
            <person name="Blye J."/>
            <person name="Boguslavskiy L."/>
            <person name="Borowsky M."/>
            <person name="Boukhgalter B."/>
            <person name="Brunache A."/>
            <person name="Butler J."/>
            <person name="Calixte N."/>
            <person name="Calvo S."/>
            <person name="Camarata J."/>
            <person name="Campo K."/>
            <person name="Chang J."/>
            <person name="Cheshatsang Y."/>
            <person name="Citroen M."/>
            <person name="Collymore A."/>
            <person name="Considine T."/>
            <person name="Cook A."/>
            <person name="Cooke P."/>
            <person name="Corum B."/>
            <person name="Cuomo C."/>
            <person name="David R."/>
            <person name="Dawoe T."/>
            <person name="Degray S."/>
            <person name="Dodge S."/>
            <person name="Dooley K."/>
            <person name="Dorje P."/>
            <person name="Dorjee K."/>
            <person name="Dorris L."/>
            <person name="Duffey N."/>
            <person name="Dupes A."/>
            <person name="Elkins T."/>
            <person name="Engels R."/>
            <person name="Erickson J."/>
            <person name="Farina A."/>
            <person name="Faro S."/>
            <person name="Ferreira P."/>
            <person name="Fischer H."/>
            <person name="Fitzgerald M."/>
            <person name="Foley K."/>
            <person name="Gage D."/>
            <person name="Galagan J."/>
            <person name="Gearin G."/>
            <person name="Gnerre S."/>
            <person name="Gnirke A."/>
            <person name="Goyette A."/>
            <person name="Graham J."/>
            <person name="Grandbois E."/>
            <person name="Gyaltsen K."/>
            <person name="Hafez N."/>
            <person name="Hagopian D."/>
            <person name="Hagos B."/>
            <person name="Hall J."/>
            <person name="Hatcher B."/>
            <person name="Heller A."/>
            <person name="Higgins H."/>
            <person name="Honan T."/>
            <person name="Horn A."/>
            <person name="Houde N."/>
            <person name="Hughes L."/>
            <person name="Hulme W."/>
            <person name="Husby E."/>
            <person name="Iliev I."/>
            <person name="Jaffe D."/>
            <person name="Jones C."/>
            <person name="Kamal M."/>
            <person name="Kamat A."/>
            <person name="Kamvysselis M."/>
            <person name="Karlsson E."/>
            <person name="Kells C."/>
            <person name="Kieu A."/>
            <person name="Kisner P."/>
            <person name="Kodira C."/>
            <person name="Kulbokas E."/>
            <person name="Labutti K."/>
            <person name="Lama D."/>
            <person name="Landers T."/>
            <person name="Leger J."/>
            <person name="Levine S."/>
            <person name="Lewis D."/>
            <person name="Lewis T."/>
            <person name="Lindblad-toh K."/>
            <person name="Liu X."/>
            <person name="Lokyitsang T."/>
            <person name="Lokyitsang Y."/>
            <person name="Lucien O."/>
            <person name="Lui A."/>
            <person name="Ma L.J."/>
            <person name="Mabbitt R."/>
            <person name="Macdonald J."/>
            <person name="Maclean C."/>
            <person name="Major J."/>
            <person name="Manning J."/>
            <person name="Marabella R."/>
            <person name="Maru K."/>
            <person name="Matthews C."/>
            <person name="Mauceli E."/>
            <person name="Mccarthy M."/>
            <person name="Mcdonough S."/>
            <person name="Mcghee T."/>
            <person name="Meldrim J."/>
            <person name="Meneus L."/>
            <person name="Mesirov J."/>
            <person name="Mihalev A."/>
            <person name="Mihova T."/>
            <person name="Mikkelsen T."/>
            <person name="Mlenga V."/>
            <person name="Moru K."/>
            <person name="Mozes J."/>
            <person name="Mulrain L."/>
            <person name="Munson G."/>
            <person name="Naylor J."/>
            <person name="Newes C."/>
            <person name="Nguyen C."/>
            <person name="Nguyen N."/>
            <person name="Nguyen T."/>
            <person name="Nicol R."/>
            <person name="Nielsen C."/>
            <person name="Nizzari M."/>
            <person name="Norbu C."/>
            <person name="Norbu N."/>
            <person name="O'donnell P."/>
            <person name="Okoawo O."/>
            <person name="O'leary S."/>
            <person name="Omotosho B."/>
            <person name="O'neill K."/>
            <person name="Osman S."/>
            <person name="Parker S."/>
            <person name="Perrin D."/>
            <person name="Phunkhang P."/>
            <person name="Piqani B."/>
            <person name="Purcell S."/>
            <person name="Rachupka T."/>
            <person name="Ramasamy U."/>
            <person name="Rameau R."/>
            <person name="Ray V."/>
            <person name="Raymond C."/>
            <person name="Retta R."/>
            <person name="Richardson S."/>
            <person name="Rise C."/>
            <person name="Rodriguez J."/>
            <person name="Rogers J."/>
            <person name="Rogov P."/>
            <person name="Rutman M."/>
            <person name="Schupbach R."/>
            <person name="Seaman C."/>
            <person name="Settipalli S."/>
            <person name="Sharpe T."/>
            <person name="Sheridan J."/>
            <person name="Sherpa N."/>
            <person name="Shi J."/>
            <person name="Smirnov S."/>
            <person name="Smith C."/>
            <person name="Sougnez C."/>
            <person name="Spencer B."/>
            <person name="Stalker J."/>
            <person name="Stange-thomann N."/>
            <person name="Stavropoulos S."/>
            <person name="Stetson K."/>
            <person name="Stone C."/>
            <person name="Stone S."/>
            <person name="Stubbs M."/>
            <person name="Talamas J."/>
            <person name="Tchuinga P."/>
            <person name="Tenzing P."/>
            <person name="Tesfaye S."/>
            <person name="Theodore J."/>
            <person name="Thoulutsang Y."/>
            <person name="Topham K."/>
            <person name="Towey S."/>
            <person name="Tsamla T."/>
            <person name="Tsomo N."/>
            <person name="Vallee D."/>
            <person name="Vassiliev H."/>
            <person name="Venkataraman V."/>
            <person name="Vinson J."/>
            <person name="Vo A."/>
            <person name="Wade C."/>
            <person name="Wang S."/>
            <person name="Wangchuk T."/>
            <person name="Wangdi T."/>
            <person name="Whittaker C."/>
            <person name="Wilkinson J."/>
            <person name="Wu Y."/>
            <person name="Wyman D."/>
            <person name="Yadav S."/>
            <person name="Yang S."/>
            <person name="Yang X."/>
            <person name="Yeager S."/>
            <person name="Yee E."/>
            <person name="Young G."/>
            <person name="Zainoun J."/>
            <person name="Zembeck L."/>
            <person name="Zimmer A."/>
            <person name="Zody M."/>
            <person name="Lander E."/>
        </authorList>
    </citation>
    <scope>NUCLEOTIDE SEQUENCE [LARGE SCALE GENOMIC DNA]</scope>
</reference>
<dbReference type="Proteomes" id="UP000007875">
    <property type="component" value="Unassembled WGS sequence"/>
</dbReference>
<reference evidence="4" key="2">
    <citation type="submission" date="2025-08" db="UniProtKB">
        <authorList>
            <consortium name="Ensembl"/>
        </authorList>
    </citation>
    <scope>IDENTIFICATION</scope>
</reference>
<dbReference type="Ensembl" id="ENSCSAVT00000001603.1">
    <property type="protein sequence ID" value="ENSCSAVP00000001583.1"/>
    <property type="gene ID" value="ENSCSAVG00000000904.1"/>
</dbReference>
<dbReference type="InParanoid" id="H2Y8D5"/>
<dbReference type="PRINTS" id="PR00130">
    <property type="entry name" value="DNASEI"/>
</dbReference>
<evidence type="ECO:0000256" key="3">
    <source>
        <dbReference type="SAM" id="SignalP"/>
    </source>
</evidence>
<dbReference type="GO" id="GO:0003677">
    <property type="term" value="F:DNA binding"/>
    <property type="evidence" value="ECO:0007669"/>
    <property type="project" value="TreeGrafter"/>
</dbReference>
<name>H2Y8D5_CIOSA</name>
<dbReference type="GeneTree" id="ENSGT00950000182846"/>
<accession>H2Y8D5</accession>
<feature type="chain" id="PRO_5003578100" description="Endonuclease/exonuclease/phosphatase domain-containing protein" evidence="3">
    <location>
        <begin position="21"/>
        <end position="165"/>
    </location>
</feature>
<dbReference type="GO" id="GO:0005634">
    <property type="term" value="C:nucleus"/>
    <property type="evidence" value="ECO:0007669"/>
    <property type="project" value="TreeGrafter"/>
</dbReference>
<dbReference type="AlphaFoldDB" id="H2Y8D5"/>
<evidence type="ECO:0000256" key="1">
    <source>
        <dbReference type="ARBA" id="ARBA00022722"/>
    </source>
</evidence>
<dbReference type="GO" id="GO:0004530">
    <property type="term" value="F:deoxyribonuclease I activity"/>
    <property type="evidence" value="ECO:0007669"/>
    <property type="project" value="TreeGrafter"/>
</dbReference>
<sequence length="165" mass="18911">MEIKLLILFGVFSLVGSVANQNDESLLVGAFNIQIYGQSKGGKDDVIQIIVQILARYDLIVVQEIRDSKETAFDSLIGKLNNEYGDVFDYVIGARVGRTKSKEQYGFVFRKDKVEIESMYEYNDQYDVFEGEPLIVRWRRIDDRGKQKSFTFIPMHAKPRAALAE</sequence>
<evidence type="ECO:0000313" key="5">
    <source>
        <dbReference type="Proteomes" id="UP000007875"/>
    </source>
</evidence>
<dbReference type="GO" id="GO:0006308">
    <property type="term" value="P:DNA catabolic process"/>
    <property type="evidence" value="ECO:0007669"/>
    <property type="project" value="InterPro"/>
</dbReference>
<dbReference type="PANTHER" id="PTHR11371:SF33">
    <property type="entry name" value="ENDONUCLEASE_EXONUCLEASE_PHOSPHATASE DOMAIN-CONTAINING PROTEIN"/>
    <property type="match status" value="1"/>
</dbReference>
<dbReference type="InterPro" id="IPR036691">
    <property type="entry name" value="Endo/exonu/phosph_ase_sf"/>
</dbReference>
<organism evidence="4 5">
    <name type="scientific">Ciona savignyi</name>
    <name type="common">Pacific transparent sea squirt</name>
    <dbReference type="NCBI Taxonomy" id="51511"/>
    <lineage>
        <taxon>Eukaryota</taxon>
        <taxon>Metazoa</taxon>
        <taxon>Chordata</taxon>
        <taxon>Tunicata</taxon>
        <taxon>Ascidiacea</taxon>
        <taxon>Phlebobranchia</taxon>
        <taxon>Cionidae</taxon>
        <taxon>Ciona</taxon>
    </lineage>
</organism>
<keyword evidence="1" id="KW-0540">Nuclease</keyword>